<evidence type="ECO:0000313" key="2">
    <source>
        <dbReference type="Proteomes" id="UP001501671"/>
    </source>
</evidence>
<dbReference type="Gene3D" id="1.50.10.100">
    <property type="entry name" value="Chondroitin AC/alginate lyase"/>
    <property type="match status" value="1"/>
</dbReference>
<dbReference type="RefSeq" id="WP_345249056.1">
    <property type="nucleotide sequence ID" value="NZ_BAABFO010000008.1"/>
</dbReference>
<name>A0ABP8GZG6_9BURK</name>
<dbReference type="InterPro" id="IPR008929">
    <property type="entry name" value="Chondroitin_lyas"/>
</dbReference>
<evidence type="ECO:0008006" key="3">
    <source>
        <dbReference type="Google" id="ProtNLM"/>
    </source>
</evidence>
<evidence type="ECO:0000313" key="1">
    <source>
        <dbReference type="EMBL" id="GAA4331785.1"/>
    </source>
</evidence>
<comment type="caution">
    <text evidence="1">The sequence shown here is derived from an EMBL/GenBank/DDBJ whole genome shotgun (WGS) entry which is preliminary data.</text>
</comment>
<reference evidence="2" key="1">
    <citation type="journal article" date="2019" name="Int. J. Syst. Evol. Microbiol.">
        <title>The Global Catalogue of Microorganisms (GCM) 10K type strain sequencing project: providing services to taxonomists for standard genome sequencing and annotation.</title>
        <authorList>
            <consortium name="The Broad Institute Genomics Platform"/>
            <consortium name="The Broad Institute Genome Sequencing Center for Infectious Disease"/>
            <person name="Wu L."/>
            <person name="Ma J."/>
        </authorList>
    </citation>
    <scope>NUCLEOTIDE SEQUENCE [LARGE SCALE GENOMIC DNA]</scope>
    <source>
        <strain evidence="2">JCM 17666</strain>
    </source>
</reference>
<gene>
    <name evidence="1" type="ORF">GCM10023144_20890</name>
</gene>
<accession>A0ABP8GZG6</accession>
<keyword evidence="2" id="KW-1185">Reference proteome</keyword>
<proteinExistence type="predicted"/>
<protein>
    <recommendedName>
        <fullName evidence="3">Heparinase</fullName>
    </recommendedName>
</protein>
<sequence length="324" mass="36081">MDFEERRRVQPSIDTAERRLEAGDAVLSVGAVFDRMWWRVRYLPPVRALAAVKHRFAPADWGGGTMAPAVRQPVGSWLAPVLASSMTGPRRFRFLGIERELSDNRGWRWKPWGDEWLSYLHAFDDLVADGADSRREWHQSLISNWTLSNHPGKGMGWSPRSLPRRVANWVKFGLRRGEGLPESGRRSLVVQVRYLRQRLGAFGKAASPISVAKALLFAGVYFQGGEADAWRRTGLALLDSALRSASATPASMAGRVAIEDLLDLVQLARLYPGLLPDAHVQRWEQTAARWLAAPPAAAEAAFDAVPIPSMRALAEYGQRLGLRI</sequence>
<organism evidence="1 2">
    <name type="scientific">Pigmentiphaga soli</name>
    <dbReference type="NCBI Taxonomy" id="1007095"/>
    <lineage>
        <taxon>Bacteria</taxon>
        <taxon>Pseudomonadati</taxon>
        <taxon>Pseudomonadota</taxon>
        <taxon>Betaproteobacteria</taxon>
        <taxon>Burkholderiales</taxon>
        <taxon>Alcaligenaceae</taxon>
        <taxon>Pigmentiphaga</taxon>
    </lineage>
</organism>
<dbReference type="Proteomes" id="UP001501671">
    <property type="component" value="Unassembled WGS sequence"/>
</dbReference>
<dbReference type="EMBL" id="BAABFO010000008">
    <property type="protein sequence ID" value="GAA4331785.1"/>
    <property type="molecule type" value="Genomic_DNA"/>
</dbReference>